<proteinExistence type="predicted"/>
<comment type="caution">
    <text evidence="1">The sequence shown here is derived from an EMBL/GenBank/DDBJ whole genome shotgun (WGS) entry which is preliminary data.</text>
</comment>
<gene>
    <name evidence="1" type="ORF">SLEP1_g57439</name>
</gene>
<accession>A0AAV5MPU1</accession>
<protein>
    <submittedName>
        <fullName evidence="1">Uncharacterized protein</fullName>
    </submittedName>
</protein>
<reference evidence="1 2" key="1">
    <citation type="journal article" date="2021" name="Commun. Biol.">
        <title>The genome of Shorea leprosula (Dipterocarpaceae) highlights the ecological relevance of drought in aseasonal tropical rainforests.</title>
        <authorList>
            <person name="Ng K.K.S."/>
            <person name="Kobayashi M.J."/>
            <person name="Fawcett J.A."/>
            <person name="Hatakeyama M."/>
            <person name="Paape T."/>
            <person name="Ng C.H."/>
            <person name="Ang C.C."/>
            <person name="Tnah L.H."/>
            <person name="Lee C.T."/>
            <person name="Nishiyama T."/>
            <person name="Sese J."/>
            <person name="O'Brien M.J."/>
            <person name="Copetti D."/>
            <person name="Mohd Noor M.I."/>
            <person name="Ong R.C."/>
            <person name="Putra M."/>
            <person name="Sireger I.Z."/>
            <person name="Indrioko S."/>
            <person name="Kosugi Y."/>
            <person name="Izuno A."/>
            <person name="Isagi Y."/>
            <person name="Lee S.L."/>
            <person name="Shimizu K.K."/>
        </authorList>
    </citation>
    <scope>NUCLEOTIDE SEQUENCE [LARGE SCALE GENOMIC DNA]</scope>
    <source>
        <strain evidence="1">214</strain>
    </source>
</reference>
<evidence type="ECO:0000313" key="2">
    <source>
        <dbReference type="Proteomes" id="UP001054252"/>
    </source>
</evidence>
<sequence length="305" mass="34041">MPDFKGKIQGMNQYAKGTVFIDRLLELGECSKQARFEEVLVEEITDEVCSDDEEDSFGFNNLFGLANMTDPKERWRRMLTERAFMEKHPNFQLIHHAIAPMDPHESMLLETVKEESLCDLWGNLTINALNEEGLEFDRGISLVNGSSQANWAAELLPVAFISKKIMPNERDPRGKFAPNYEGPYVVKEAFSGGALLLKYPDGIDYHHRGHTLTKKERDIKAPSIDSGKLPSSEHKTHVLHLTPCAPAPALHQILALLCTEPCVFSLDPLLAAPARFCSCTPRPMPALSPLRLCAPATPSLRPDHA</sequence>
<evidence type="ECO:0000313" key="1">
    <source>
        <dbReference type="EMBL" id="GKV50741.1"/>
    </source>
</evidence>
<dbReference type="EMBL" id="BPVZ01000392">
    <property type="protein sequence ID" value="GKV50741.1"/>
    <property type="molecule type" value="Genomic_DNA"/>
</dbReference>
<dbReference type="AlphaFoldDB" id="A0AAV5MPU1"/>
<dbReference type="Proteomes" id="UP001054252">
    <property type="component" value="Unassembled WGS sequence"/>
</dbReference>
<name>A0AAV5MPU1_9ROSI</name>
<keyword evidence="2" id="KW-1185">Reference proteome</keyword>
<organism evidence="1 2">
    <name type="scientific">Rubroshorea leprosula</name>
    <dbReference type="NCBI Taxonomy" id="152421"/>
    <lineage>
        <taxon>Eukaryota</taxon>
        <taxon>Viridiplantae</taxon>
        <taxon>Streptophyta</taxon>
        <taxon>Embryophyta</taxon>
        <taxon>Tracheophyta</taxon>
        <taxon>Spermatophyta</taxon>
        <taxon>Magnoliopsida</taxon>
        <taxon>eudicotyledons</taxon>
        <taxon>Gunneridae</taxon>
        <taxon>Pentapetalae</taxon>
        <taxon>rosids</taxon>
        <taxon>malvids</taxon>
        <taxon>Malvales</taxon>
        <taxon>Dipterocarpaceae</taxon>
        <taxon>Rubroshorea</taxon>
    </lineage>
</organism>